<protein>
    <submittedName>
        <fullName evidence="2">Uncharacterized protein</fullName>
    </submittedName>
</protein>
<sequence>MKKEKQTKFKKKLSQYLPKYFKSKAKEVDEECAPVMIVPSLTNPETLEGNISLSLPIENNNESYKVYHSSTDYETVFIESILKDSIAQELLRFCAKVTFAQKLQVIHYMDTYCEPLVAINNVKQREKALNKTINKLVKLRLIQILFYSGEEKTHYDVPVLSLSGEGYRFAKHLRSQLSINFTMTSPDTYLDKVPRAFVRAWAIVDVFLASAATKNFRGFESHFTGFSDEQKRYTMPISNCVLTFKTGAGFKTTLFAYTYFEQDNPYYLKQAISGWRAIAKKYSNQAIPNFDGQVNLFAVIVQTRREAEAVSLKFGLNKLTYPPVIIVLEMMQDQSIEEAFVFWDSEGQLSKLGLTAKEPFKEKVLDVETPEYKNNQLEPNNDEQLETTCETNSEGQESVEPEPEEKPEEMTPEEVAQALAAQSEFSDDVDEVVVEKDPDDEFFEGGW</sequence>
<feature type="compositionally biased region" description="Acidic residues" evidence="1">
    <location>
        <begin position="425"/>
        <end position="447"/>
    </location>
</feature>
<accession>A0A2Z3KFQ2</accession>
<gene>
    <name evidence="2" type="ORF">LL14B4_10240</name>
</gene>
<evidence type="ECO:0000313" key="2">
    <source>
        <dbReference type="EMBL" id="AWN66532.1"/>
    </source>
</evidence>
<dbReference type="AlphaFoldDB" id="A0A2Z3KFQ2"/>
<feature type="compositionally biased region" description="Acidic residues" evidence="1">
    <location>
        <begin position="397"/>
        <end position="412"/>
    </location>
</feature>
<dbReference type="Proteomes" id="UP000245919">
    <property type="component" value="Chromosome"/>
</dbReference>
<name>A0A2Z3KFQ2_LACLL</name>
<reference evidence="2 3" key="1">
    <citation type="submission" date="2018-03" db="EMBL/GenBank/DDBJ databases">
        <title>Genome sequence of Lactococcus lactis strain 14B4 from almond drupe.</title>
        <authorList>
            <person name="Tran T.D."/>
            <person name="McGarvey J.A."/>
            <person name="Huynh S."/>
            <person name="Parker C.T."/>
        </authorList>
    </citation>
    <scope>NUCLEOTIDE SEQUENCE [LARGE SCALE GENOMIC DNA]</scope>
    <source>
        <strain evidence="2 3">14B4</strain>
    </source>
</reference>
<proteinExistence type="predicted"/>
<dbReference type="RefSeq" id="WP_109991221.1">
    <property type="nucleotide sequence ID" value="NZ_CP028160.1"/>
</dbReference>
<feature type="region of interest" description="Disordered" evidence="1">
    <location>
        <begin position="367"/>
        <end position="447"/>
    </location>
</feature>
<dbReference type="GeneID" id="89634159"/>
<evidence type="ECO:0000256" key="1">
    <source>
        <dbReference type="SAM" id="MobiDB-lite"/>
    </source>
</evidence>
<dbReference type="EMBL" id="CP028160">
    <property type="protein sequence ID" value="AWN66532.1"/>
    <property type="molecule type" value="Genomic_DNA"/>
</dbReference>
<organism evidence="2 3">
    <name type="scientific">Lactococcus lactis subsp. lactis</name>
    <name type="common">Streptococcus lactis</name>
    <dbReference type="NCBI Taxonomy" id="1360"/>
    <lineage>
        <taxon>Bacteria</taxon>
        <taxon>Bacillati</taxon>
        <taxon>Bacillota</taxon>
        <taxon>Bacilli</taxon>
        <taxon>Lactobacillales</taxon>
        <taxon>Streptococcaceae</taxon>
        <taxon>Lactococcus</taxon>
    </lineage>
</organism>
<evidence type="ECO:0000313" key="3">
    <source>
        <dbReference type="Proteomes" id="UP000245919"/>
    </source>
</evidence>